<proteinExistence type="predicted"/>
<keyword evidence="7 14" id="KW-0378">Hydrolase</keyword>
<dbReference type="InterPro" id="IPR028889">
    <property type="entry name" value="USP"/>
</dbReference>
<keyword evidence="6" id="KW-0833">Ubl conjugation pathway</keyword>
<evidence type="ECO:0000256" key="2">
    <source>
        <dbReference type="ARBA" id="ARBA00004123"/>
    </source>
</evidence>
<evidence type="ECO:0000256" key="9">
    <source>
        <dbReference type="ARBA" id="ARBA00022843"/>
    </source>
</evidence>
<protein>
    <recommendedName>
        <fullName evidence="3">ubiquitinyl hydrolase 1</fullName>
        <ecNumber evidence="3">3.4.19.12</ecNumber>
    </recommendedName>
</protein>
<dbReference type="InterPro" id="IPR044635">
    <property type="entry name" value="UBP14-like"/>
</dbReference>
<feature type="compositionally biased region" description="Polar residues" evidence="12">
    <location>
        <begin position="481"/>
        <end position="494"/>
    </location>
</feature>
<feature type="compositionally biased region" description="Polar residues" evidence="12">
    <location>
        <begin position="688"/>
        <end position="706"/>
    </location>
</feature>
<keyword evidence="5" id="KW-0645">Protease</keyword>
<dbReference type="GO" id="GO:0070628">
    <property type="term" value="F:proteasome binding"/>
    <property type="evidence" value="ECO:0007669"/>
    <property type="project" value="TreeGrafter"/>
</dbReference>
<dbReference type="AlphaFoldDB" id="A0A8K0BY35"/>
<evidence type="ECO:0000256" key="3">
    <source>
        <dbReference type="ARBA" id="ARBA00012759"/>
    </source>
</evidence>
<organism evidence="14 15">
    <name type="scientific">Eudyptes filholi</name>
    <name type="common">Southern rockhopper penguin</name>
    <dbReference type="NCBI Taxonomy" id="1419345"/>
    <lineage>
        <taxon>Eukaryota</taxon>
        <taxon>Metazoa</taxon>
        <taxon>Chordata</taxon>
        <taxon>Craniata</taxon>
        <taxon>Vertebrata</taxon>
        <taxon>Euteleostomi</taxon>
        <taxon>Archelosauria</taxon>
        <taxon>Archosauria</taxon>
        <taxon>Dinosauria</taxon>
        <taxon>Saurischia</taxon>
        <taxon>Theropoda</taxon>
        <taxon>Coelurosauria</taxon>
        <taxon>Aves</taxon>
        <taxon>Neognathae</taxon>
        <taxon>Neoaves</taxon>
        <taxon>Aequornithes</taxon>
        <taxon>Sphenisciformes</taxon>
        <taxon>Spheniscidae</taxon>
        <taxon>Eudyptes</taxon>
    </lineage>
</organism>
<evidence type="ECO:0000313" key="15">
    <source>
        <dbReference type="Proteomes" id="UP000799811"/>
    </source>
</evidence>
<dbReference type="PANTHER" id="PTHR43982">
    <property type="entry name" value="UBIQUITIN CARBOXYL-TERMINAL HYDROLASE"/>
    <property type="match status" value="1"/>
</dbReference>
<feature type="domain" description="USP" evidence="13">
    <location>
        <begin position="135"/>
        <end position="625"/>
    </location>
</feature>
<evidence type="ECO:0000256" key="1">
    <source>
        <dbReference type="ARBA" id="ARBA00000707"/>
    </source>
</evidence>
<dbReference type="GO" id="GO:0061136">
    <property type="term" value="P:regulation of proteasomal protein catabolic process"/>
    <property type="evidence" value="ECO:0007669"/>
    <property type="project" value="TreeGrafter"/>
</dbReference>
<dbReference type="InterPro" id="IPR001394">
    <property type="entry name" value="Peptidase_C19_UCH"/>
</dbReference>
<keyword evidence="8" id="KW-0788">Thiol protease</keyword>
<evidence type="ECO:0000256" key="6">
    <source>
        <dbReference type="ARBA" id="ARBA00022786"/>
    </source>
</evidence>
<evidence type="ECO:0000256" key="11">
    <source>
        <dbReference type="SAM" id="Coils"/>
    </source>
</evidence>
<dbReference type="Pfam" id="PF00443">
    <property type="entry name" value="UCH"/>
    <property type="match status" value="1"/>
</dbReference>
<evidence type="ECO:0000256" key="8">
    <source>
        <dbReference type="ARBA" id="ARBA00022807"/>
    </source>
</evidence>
<dbReference type="InterPro" id="IPR038765">
    <property type="entry name" value="Papain-like_cys_pep_sf"/>
</dbReference>
<dbReference type="Proteomes" id="UP000799811">
    <property type="component" value="Unassembled WGS sequence"/>
</dbReference>
<gene>
    <name evidence="14" type="primary">USP28</name>
    <name evidence="14" type="ORF">FQV13_0004984</name>
</gene>
<evidence type="ECO:0000259" key="13">
    <source>
        <dbReference type="PROSITE" id="PS50235"/>
    </source>
</evidence>
<dbReference type="EMBL" id="VULK01000107">
    <property type="protein sequence ID" value="KAF1638954.1"/>
    <property type="molecule type" value="Genomic_DNA"/>
</dbReference>
<dbReference type="InterPro" id="IPR054109">
    <property type="entry name" value="UBA_8"/>
</dbReference>
<evidence type="ECO:0000256" key="5">
    <source>
        <dbReference type="ARBA" id="ARBA00022670"/>
    </source>
</evidence>
<evidence type="ECO:0000256" key="10">
    <source>
        <dbReference type="ARBA" id="ARBA00023242"/>
    </source>
</evidence>
<evidence type="ECO:0000256" key="12">
    <source>
        <dbReference type="SAM" id="MobiDB-lite"/>
    </source>
</evidence>
<reference evidence="14 15" key="1">
    <citation type="journal article" date="2019" name="Gigascience">
        <title>High-coverage genomes to elucidate the evolution of penguins.</title>
        <authorList>
            <person name="Pan H."/>
            <person name="Cole T.L."/>
            <person name="Bi X."/>
            <person name="Fang M."/>
            <person name="Zhou C."/>
            <person name="Yang Z."/>
            <person name="Ksepka D.T."/>
            <person name="Hart T."/>
            <person name="Bouzat J.L."/>
            <person name="Argilla L.S."/>
            <person name="Bertelsen M.F."/>
            <person name="Boersma P.D."/>
            <person name="Bost C.A."/>
            <person name="Cherel Y."/>
            <person name="Dann P."/>
            <person name="Fiddaman S.R."/>
            <person name="Howard P."/>
            <person name="Labuschagne K."/>
            <person name="Mattern T."/>
            <person name="Miller G."/>
            <person name="Parker P."/>
            <person name="Phillips R.A."/>
            <person name="Quillfeldt P."/>
            <person name="Ryan P.G."/>
            <person name="Taylor H."/>
            <person name="Thompson D.R."/>
            <person name="Young M.J."/>
            <person name="Ellegaard M.R."/>
            <person name="Gilbert M.T.P."/>
            <person name="Sinding M.S."/>
            <person name="Pacheco G."/>
            <person name="Shepherd L.D."/>
            <person name="Tennyson A.J.D."/>
            <person name="Grosser S."/>
            <person name="Kay E."/>
            <person name="Nupen L.J."/>
            <person name="Ellenberg U."/>
            <person name="Houston D.M."/>
            <person name="Reeve A.H."/>
            <person name="Johnson K."/>
            <person name="Masello J.F."/>
            <person name="Stracke T."/>
            <person name="McKinlay B."/>
            <person name="Borboroglu P.G."/>
            <person name="Zhang D.X."/>
            <person name="Zhang G."/>
        </authorList>
    </citation>
    <scope>NUCLEOTIDE SEQUENCE [LARGE SCALE GENOMIC DNA]</scope>
    <source>
        <strain evidence="14">GS 12</strain>
    </source>
</reference>
<comment type="catalytic activity">
    <reaction evidence="1">
        <text>Thiol-dependent hydrolysis of ester, thioester, amide, peptide and isopeptide bonds formed by the C-terminal Gly of ubiquitin (a 76-residue protein attached to proteins as an intracellular targeting signal).</text>
        <dbReference type="EC" id="3.4.19.12"/>
    </reaction>
</comment>
<feature type="non-terminal residue" evidence="14">
    <location>
        <position position="1"/>
    </location>
</feature>
<keyword evidence="10" id="KW-0539">Nucleus</keyword>
<sequence>DCQMLLNQLKEITGIQDSAFLHAALKAANGDLMEAVTFLTEEHAQEPAQDAAAAEPSAWEGSAVGKQLPQKGSTIPVVLENLCEMMFYSTVCIFCDRPQEAHSAENKNRSKRKRCEVWGENPKQNDWRRVGDWPVGMKNIGNTCWFSAVIQSLFQLPEFRRLVLGYSLPQNVLESCRSRTGKRNIAFMQELQCLFALMLGTRRKFVDPSAALELLRDAFRSAEEQQQDVSEFTHKLLDWLEDAFQLAVNVKSPGDKSENPMVQLFYGTFLTEGVHEGNTFSKIEAFGQYPLQVNGYRNLNECLEGAMVEGEMDEATASQAVKYGQERWFTKLPPVLTFELSRFEFNQSLGQPEKIHTKLEFPQTIYMDRYLYCSKELIQMKREEMKRLKEKMVILQQKLEGYMKYGSGPARFPLPDMLQYVLEFIATKPAVVVSSAQGPQTTLLQSQAEPRVLDVLSQPNGILERKDTGTEDAAFFLANPSPQQKLSTPLQPSGSPAEMSERPAPHVVSEEELNLVRTCLQRWRNEIEQDVQDLKESITRINLSIEQMYCDPLLQQVPYRLHAVLVHEGQANAGHYWAYIYDQPRKSWLKYNDISVTESSWEELERDSFGGLKNASAYCLMYISDKVSRFVADKDDGSEVGQFEKEVEALPLELRHYIQEDNWRLEQEAEEWEEEQSCKIPQMEPSPASESQDLSSESGPDQSSVCEQSVRSLSSEHAMIAKEQTAKAIANTADAYEKNGVEAALCEAFHEEYSRLYLLAKETPTPQNDTRLQHVLVYFLQNNAPQQVVERTLLEQFADKNLSYDESRSISIMKVARAKLREIGPDDVDMEEYKRWHEDYSLFRKVSVYLLTGLELYQNRKFQESLTYLVYAYQSNTKLLVKGTNRGVNESLIALYRRKCLLKLNEVAASLFVSCEEARVAEGITILNELIIPCMHLMNNFEISKEDLDAIEVMRNRWCSYLGREDMDAKLQMKLGELLPRLLDCSTEVIVLKEPPKIRPNSPYDLCSRFAAVMESIHGASTVTVK</sequence>
<dbReference type="CDD" id="cd14355">
    <property type="entry name" value="UBA_UBP28"/>
    <property type="match status" value="1"/>
</dbReference>
<dbReference type="InterPro" id="IPR018200">
    <property type="entry name" value="USP_CS"/>
</dbReference>
<dbReference type="CDD" id="cd20487">
    <property type="entry name" value="USP28_C"/>
    <property type="match status" value="1"/>
</dbReference>
<dbReference type="FunFam" id="3.90.70.10:FF:000004">
    <property type="entry name" value="Putative ubiquitin carboxyl-terminal hydrolase 25"/>
    <property type="match status" value="1"/>
</dbReference>
<dbReference type="Gene3D" id="3.90.70.10">
    <property type="entry name" value="Cysteine proteinases"/>
    <property type="match status" value="1"/>
</dbReference>
<dbReference type="GO" id="GO:0016579">
    <property type="term" value="P:protein deubiquitination"/>
    <property type="evidence" value="ECO:0007669"/>
    <property type="project" value="InterPro"/>
</dbReference>
<feature type="region of interest" description="Disordered" evidence="12">
    <location>
        <begin position="481"/>
        <end position="506"/>
    </location>
</feature>
<dbReference type="PROSITE" id="PS00972">
    <property type="entry name" value="USP_1"/>
    <property type="match status" value="1"/>
</dbReference>
<dbReference type="SUPFAM" id="SSF46934">
    <property type="entry name" value="UBA-like"/>
    <property type="match status" value="1"/>
</dbReference>
<dbReference type="PROSITE" id="PS00973">
    <property type="entry name" value="USP_2"/>
    <property type="match status" value="1"/>
</dbReference>
<comment type="caution">
    <text evidence="14">The sequence shown here is derived from an EMBL/GenBank/DDBJ whole genome shotgun (WGS) entry which is preliminary data.</text>
</comment>
<evidence type="ECO:0000256" key="7">
    <source>
        <dbReference type="ARBA" id="ARBA00022801"/>
    </source>
</evidence>
<dbReference type="GO" id="GO:0004843">
    <property type="term" value="F:cysteine-type deubiquitinase activity"/>
    <property type="evidence" value="ECO:0007669"/>
    <property type="project" value="UniProtKB-EC"/>
</dbReference>
<keyword evidence="11" id="KW-0175">Coiled coil</keyword>
<dbReference type="InterPro" id="IPR009060">
    <property type="entry name" value="UBA-like_sf"/>
</dbReference>
<dbReference type="GO" id="GO:0005634">
    <property type="term" value="C:nucleus"/>
    <property type="evidence" value="ECO:0007669"/>
    <property type="project" value="UniProtKB-SubCell"/>
</dbReference>
<feature type="region of interest" description="Disordered" evidence="12">
    <location>
        <begin position="668"/>
        <end position="706"/>
    </location>
</feature>
<dbReference type="PROSITE" id="PS50235">
    <property type="entry name" value="USP_3"/>
    <property type="match status" value="1"/>
</dbReference>
<dbReference type="GO" id="GO:0043161">
    <property type="term" value="P:proteasome-mediated ubiquitin-dependent protein catabolic process"/>
    <property type="evidence" value="ECO:0007669"/>
    <property type="project" value="InterPro"/>
</dbReference>
<keyword evidence="15" id="KW-1185">Reference proteome</keyword>
<name>A0A8K0BY35_9AVES</name>
<feature type="non-terminal residue" evidence="14">
    <location>
        <position position="1026"/>
    </location>
</feature>
<dbReference type="SUPFAM" id="SSF54001">
    <property type="entry name" value="Cysteine proteinases"/>
    <property type="match status" value="1"/>
</dbReference>
<feature type="coiled-coil region" evidence="11">
    <location>
        <begin position="378"/>
        <end position="405"/>
    </location>
</feature>
<keyword evidence="9" id="KW-0832">Ubl conjugation</keyword>
<dbReference type="Pfam" id="PF22566">
    <property type="entry name" value="UBA_8"/>
    <property type="match status" value="1"/>
</dbReference>
<dbReference type="PANTHER" id="PTHR43982:SF6">
    <property type="entry name" value="UBIQUITIN CARBOXYL-TERMINAL HYDROLASE 2-RELATED"/>
    <property type="match status" value="1"/>
</dbReference>
<evidence type="ECO:0000313" key="14">
    <source>
        <dbReference type="EMBL" id="KAF1638954.1"/>
    </source>
</evidence>
<dbReference type="CDD" id="cd02665">
    <property type="entry name" value="Peptidase_C19I"/>
    <property type="match status" value="1"/>
</dbReference>
<keyword evidence="4" id="KW-1017">Isopeptide bond</keyword>
<evidence type="ECO:0000256" key="4">
    <source>
        <dbReference type="ARBA" id="ARBA00022499"/>
    </source>
</evidence>
<dbReference type="Gene3D" id="1.10.8.10">
    <property type="entry name" value="DNA helicase RuvA subunit, C-terminal domain"/>
    <property type="match status" value="1"/>
</dbReference>
<comment type="subcellular location">
    <subcellularLocation>
        <location evidence="2">Nucleus</location>
    </subcellularLocation>
</comment>
<accession>A0A8K0BY35</accession>
<dbReference type="EC" id="3.4.19.12" evidence="3"/>